<evidence type="ECO:0000259" key="13">
    <source>
        <dbReference type="PROSITE" id="PS50157"/>
    </source>
</evidence>
<feature type="domain" description="C2H2-type" evidence="13">
    <location>
        <begin position="278"/>
        <end position="305"/>
    </location>
</feature>
<keyword evidence="5" id="KW-0862">Zinc</keyword>
<evidence type="ECO:0000256" key="5">
    <source>
        <dbReference type="ARBA" id="ARBA00022833"/>
    </source>
</evidence>
<feature type="domain" description="C2H2-type" evidence="13">
    <location>
        <begin position="223"/>
        <end position="251"/>
    </location>
</feature>
<dbReference type="RefSeq" id="XP_030012689.1">
    <property type="nucleotide sequence ID" value="XM_030156829.1"/>
</dbReference>
<feature type="coiled-coil region" evidence="11">
    <location>
        <begin position="16"/>
        <end position="50"/>
    </location>
</feature>
<evidence type="ECO:0000256" key="4">
    <source>
        <dbReference type="ARBA" id="ARBA00022771"/>
    </source>
</evidence>
<keyword evidence="11" id="KW-0175">Coiled coil</keyword>
<dbReference type="PANTHER" id="PTHR24399:SF23">
    <property type="entry name" value="C2H2-TYPE DOMAIN-CONTAINING PROTEIN"/>
    <property type="match status" value="1"/>
</dbReference>
<dbReference type="OrthoDB" id="6077919at2759"/>
<feature type="domain" description="C2H2-type" evidence="13">
    <location>
        <begin position="252"/>
        <end position="279"/>
    </location>
</feature>
<organism evidence="14 15">
    <name type="scientific">Sphaeramia orbicularis</name>
    <name type="common">orbiculate cardinalfish</name>
    <dbReference type="NCBI Taxonomy" id="375764"/>
    <lineage>
        <taxon>Eukaryota</taxon>
        <taxon>Metazoa</taxon>
        <taxon>Chordata</taxon>
        <taxon>Craniata</taxon>
        <taxon>Vertebrata</taxon>
        <taxon>Euteleostomi</taxon>
        <taxon>Actinopterygii</taxon>
        <taxon>Neopterygii</taxon>
        <taxon>Teleostei</taxon>
        <taxon>Neoteleostei</taxon>
        <taxon>Acanthomorphata</taxon>
        <taxon>Gobiaria</taxon>
        <taxon>Kurtiformes</taxon>
        <taxon>Apogonoidei</taxon>
        <taxon>Apogonidae</taxon>
        <taxon>Apogoninae</taxon>
        <taxon>Sphaeramia</taxon>
    </lineage>
</organism>
<dbReference type="PROSITE" id="PS00028">
    <property type="entry name" value="ZINC_FINGER_C2H2_1"/>
    <property type="match status" value="5"/>
</dbReference>
<reference evidence="14" key="1">
    <citation type="submission" date="2019-06" db="EMBL/GenBank/DDBJ databases">
        <authorList>
            <consortium name="Wellcome Sanger Institute Data Sharing"/>
        </authorList>
    </citation>
    <scope>NUCLEOTIDE SEQUENCE [LARGE SCALE GENOMIC DNA]</scope>
</reference>
<dbReference type="AlphaFoldDB" id="A0A673C8Z0"/>
<feature type="compositionally biased region" description="Polar residues" evidence="12">
    <location>
        <begin position="53"/>
        <end position="65"/>
    </location>
</feature>
<evidence type="ECO:0000256" key="10">
    <source>
        <dbReference type="PROSITE-ProRule" id="PRU00042"/>
    </source>
</evidence>
<dbReference type="GO" id="GO:0000978">
    <property type="term" value="F:RNA polymerase II cis-regulatory region sequence-specific DNA binding"/>
    <property type="evidence" value="ECO:0007669"/>
    <property type="project" value="TreeGrafter"/>
</dbReference>
<keyword evidence="4 10" id="KW-0863">Zinc-finger</keyword>
<reference evidence="14" key="2">
    <citation type="submission" date="2025-08" db="UniProtKB">
        <authorList>
            <consortium name="Ensembl"/>
        </authorList>
    </citation>
    <scope>IDENTIFICATION</scope>
</reference>
<keyword evidence="6" id="KW-0805">Transcription regulation</keyword>
<evidence type="ECO:0000256" key="12">
    <source>
        <dbReference type="SAM" id="MobiDB-lite"/>
    </source>
</evidence>
<keyword evidence="7" id="KW-0238">DNA-binding</keyword>
<evidence type="ECO:0000256" key="11">
    <source>
        <dbReference type="SAM" id="Coils"/>
    </source>
</evidence>
<sequence>MSTQLFFKVFVNERLTAAVEEIVQVFERTIAKYEEEASSRQQEIERLRGLLQSKHNTGSSQTYISNDEIPPEQHQHEQEESLSVDGRDSVLPHIKEESQELWSSQEEDDQAQDFEDANRNPLHFSASHPNNEPASHAQTQNSEIEQHLQDLLGSKNVQYVLPHSSVPSVKPLVHDERLQNGNKIQRAATCLTTSHLTHRSQTSCVTSIESMENSHLNPLTTDHHCCLCDKSFSSRQYLINHAFRMHSKETDVACAVCGKTFDSSDNLHAHLKSYKAMKVCCICGKQCKRMSALTEHMISHTGEKLHRCNVCGKGCSRKADLKVHMRKHTGEKPFGCSLCCKSFTHSSHLIKHMRSHTGERPYQCDVCGRGFQQSTHLKHHLRSHAQKL</sequence>
<dbReference type="Ensembl" id="ENSSORT00005050927.1">
    <property type="protein sequence ID" value="ENSSORP00005049724.1"/>
    <property type="gene ID" value="ENSSORG00005022558.1"/>
</dbReference>
<dbReference type="FunFam" id="3.30.160.60:FF:000512">
    <property type="entry name" value="zinc finger protein 197 isoform X1"/>
    <property type="match status" value="1"/>
</dbReference>
<evidence type="ECO:0000256" key="1">
    <source>
        <dbReference type="ARBA" id="ARBA00004123"/>
    </source>
</evidence>
<dbReference type="SMART" id="SM00355">
    <property type="entry name" value="ZnF_C2H2"/>
    <property type="match status" value="6"/>
</dbReference>
<dbReference type="Gene3D" id="3.30.160.60">
    <property type="entry name" value="Classic Zinc Finger"/>
    <property type="match status" value="5"/>
</dbReference>
<dbReference type="GO" id="GO:0001227">
    <property type="term" value="F:DNA-binding transcription repressor activity, RNA polymerase II-specific"/>
    <property type="evidence" value="ECO:0007669"/>
    <property type="project" value="TreeGrafter"/>
</dbReference>
<dbReference type="Pfam" id="PF12874">
    <property type="entry name" value="zf-met"/>
    <property type="match status" value="2"/>
</dbReference>
<dbReference type="FunFam" id="3.30.160.60:FF:000290">
    <property type="entry name" value="Zinc finger protein 697 isoform X1"/>
    <property type="match status" value="1"/>
</dbReference>
<evidence type="ECO:0000313" key="14">
    <source>
        <dbReference type="Ensembl" id="ENSSORP00005049724.1"/>
    </source>
</evidence>
<name>A0A673C8Z0_9TELE</name>
<dbReference type="FunFam" id="3.30.160.60:FF:000446">
    <property type="entry name" value="Zinc finger protein"/>
    <property type="match status" value="1"/>
</dbReference>
<evidence type="ECO:0000313" key="15">
    <source>
        <dbReference type="Proteomes" id="UP000472271"/>
    </source>
</evidence>
<dbReference type="PANTHER" id="PTHR24399">
    <property type="entry name" value="ZINC FINGER AND BTB DOMAIN-CONTAINING"/>
    <property type="match status" value="1"/>
</dbReference>
<reference evidence="14" key="3">
    <citation type="submission" date="2025-09" db="UniProtKB">
        <authorList>
            <consortium name="Ensembl"/>
        </authorList>
    </citation>
    <scope>IDENTIFICATION</scope>
</reference>
<accession>A0A673C8Z0</accession>
<gene>
    <name evidence="14" type="primary">LOC115434738</name>
</gene>
<evidence type="ECO:0000256" key="2">
    <source>
        <dbReference type="ARBA" id="ARBA00022723"/>
    </source>
</evidence>
<dbReference type="PROSITE" id="PS50157">
    <property type="entry name" value="ZINC_FINGER_C2H2_2"/>
    <property type="match status" value="6"/>
</dbReference>
<evidence type="ECO:0000256" key="3">
    <source>
        <dbReference type="ARBA" id="ARBA00022737"/>
    </source>
</evidence>
<dbReference type="Pfam" id="PF13912">
    <property type="entry name" value="zf-C2H2_6"/>
    <property type="match status" value="1"/>
</dbReference>
<protein>
    <submittedName>
        <fullName evidence="14">Zinc finger protein 394-like</fullName>
    </submittedName>
</protein>
<comment type="subcellular location">
    <subcellularLocation>
        <location evidence="1">Nucleus</location>
    </subcellularLocation>
</comment>
<dbReference type="InterPro" id="IPR013087">
    <property type="entry name" value="Znf_C2H2_type"/>
</dbReference>
<dbReference type="GO" id="GO:0005654">
    <property type="term" value="C:nucleoplasm"/>
    <property type="evidence" value="ECO:0007669"/>
    <property type="project" value="TreeGrafter"/>
</dbReference>
<keyword evidence="3" id="KW-0677">Repeat</keyword>
<keyword evidence="15" id="KW-1185">Reference proteome</keyword>
<dbReference type="Proteomes" id="UP000472271">
    <property type="component" value="Chromosome 15"/>
</dbReference>
<feature type="compositionally biased region" description="Polar residues" evidence="12">
    <location>
        <begin position="127"/>
        <end position="141"/>
    </location>
</feature>
<feature type="region of interest" description="Disordered" evidence="12">
    <location>
        <begin position="51"/>
        <end position="89"/>
    </location>
</feature>
<evidence type="ECO:0000256" key="8">
    <source>
        <dbReference type="ARBA" id="ARBA00023163"/>
    </source>
</evidence>
<feature type="compositionally biased region" description="Basic and acidic residues" evidence="12">
    <location>
        <begin position="71"/>
        <end position="89"/>
    </location>
</feature>
<keyword evidence="2" id="KW-0479">Metal-binding</keyword>
<keyword evidence="9" id="KW-0539">Nucleus</keyword>
<dbReference type="InParanoid" id="A0A673C8Z0"/>
<keyword evidence="8" id="KW-0804">Transcription</keyword>
<dbReference type="InterPro" id="IPR036236">
    <property type="entry name" value="Znf_C2H2_sf"/>
</dbReference>
<dbReference type="Pfam" id="PF00096">
    <property type="entry name" value="zf-C2H2"/>
    <property type="match status" value="3"/>
</dbReference>
<evidence type="ECO:0000256" key="9">
    <source>
        <dbReference type="ARBA" id="ARBA00023242"/>
    </source>
</evidence>
<dbReference type="GO" id="GO:0008270">
    <property type="term" value="F:zinc ion binding"/>
    <property type="evidence" value="ECO:0007669"/>
    <property type="project" value="UniProtKB-KW"/>
</dbReference>
<proteinExistence type="predicted"/>
<feature type="region of interest" description="Disordered" evidence="12">
    <location>
        <begin position="120"/>
        <end position="141"/>
    </location>
</feature>
<evidence type="ECO:0000256" key="7">
    <source>
        <dbReference type="ARBA" id="ARBA00023125"/>
    </source>
</evidence>
<dbReference type="SUPFAM" id="SSF57667">
    <property type="entry name" value="beta-beta-alpha zinc fingers"/>
    <property type="match status" value="3"/>
</dbReference>
<dbReference type="GeneID" id="115434738"/>
<feature type="domain" description="C2H2-type" evidence="13">
    <location>
        <begin position="306"/>
        <end position="333"/>
    </location>
</feature>
<feature type="domain" description="C2H2-type" evidence="13">
    <location>
        <begin position="362"/>
        <end position="388"/>
    </location>
</feature>
<feature type="domain" description="C2H2-type" evidence="13">
    <location>
        <begin position="334"/>
        <end position="361"/>
    </location>
</feature>
<evidence type="ECO:0000256" key="6">
    <source>
        <dbReference type="ARBA" id="ARBA00023015"/>
    </source>
</evidence>